<dbReference type="OrthoDB" id="1495886at2"/>
<dbReference type="AlphaFoldDB" id="A0A1M5GFP7"/>
<keyword evidence="1" id="KW-1133">Transmembrane helix</keyword>
<dbReference type="RefSeq" id="WP_073003602.1">
    <property type="nucleotide sequence ID" value="NZ_FQUM01000021.1"/>
</dbReference>
<keyword evidence="1" id="KW-0812">Transmembrane</keyword>
<protein>
    <submittedName>
        <fullName evidence="2">Uncharacterized protein</fullName>
    </submittedName>
</protein>
<evidence type="ECO:0000313" key="2">
    <source>
        <dbReference type="EMBL" id="SHG02544.1"/>
    </source>
</evidence>
<gene>
    <name evidence="2" type="ORF">SAMN05444274_1212</name>
</gene>
<dbReference type="EMBL" id="FQUM01000021">
    <property type="protein sequence ID" value="SHG02544.1"/>
    <property type="molecule type" value="Genomic_DNA"/>
</dbReference>
<evidence type="ECO:0000256" key="1">
    <source>
        <dbReference type="SAM" id="Phobius"/>
    </source>
</evidence>
<reference evidence="2 3" key="1">
    <citation type="submission" date="2016-11" db="EMBL/GenBank/DDBJ databases">
        <authorList>
            <person name="Jaros S."/>
            <person name="Januszkiewicz K."/>
            <person name="Wedrychowicz H."/>
        </authorList>
    </citation>
    <scope>NUCLEOTIDE SEQUENCE [LARGE SCALE GENOMIC DNA]</scope>
    <source>
        <strain evidence="2 3">DSM 26910</strain>
    </source>
</reference>
<keyword evidence="3" id="KW-1185">Reference proteome</keyword>
<name>A0A1M5GFP7_9BACT</name>
<dbReference type="Proteomes" id="UP000184164">
    <property type="component" value="Unassembled WGS sequence"/>
</dbReference>
<sequence>MDKTNWIYISALFSTAFGWFLNELGQWFRTKNEDKKIKKRILFNLLETNFIFNKLDNSAIVDLLSERILLRIPKQEQSNEAKQYLIQLYSGVIKEIAQDNVSNSLIEIENNYSKAVEDLATIDPITAYRLNGKTKILQTFDILENYYNKIKQQFPDDNEQVQNSFEIATQTIEPGIIKDAISDLELEIRAVAFSIDFKTWYEVRRTLKKSKDRVKKDGIKMIDELLDKLIPNF</sequence>
<proteinExistence type="predicted"/>
<feature type="transmembrane region" description="Helical" evidence="1">
    <location>
        <begin position="6"/>
        <end position="28"/>
    </location>
</feature>
<evidence type="ECO:0000313" key="3">
    <source>
        <dbReference type="Proteomes" id="UP000184164"/>
    </source>
</evidence>
<accession>A0A1M5GFP7</accession>
<organism evidence="2 3">
    <name type="scientific">Mariniphaga anaerophila</name>
    <dbReference type="NCBI Taxonomy" id="1484053"/>
    <lineage>
        <taxon>Bacteria</taxon>
        <taxon>Pseudomonadati</taxon>
        <taxon>Bacteroidota</taxon>
        <taxon>Bacteroidia</taxon>
        <taxon>Marinilabiliales</taxon>
        <taxon>Prolixibacteraceae</taxon>
        <taxon>Mariniphaga</taxon>
    </lineage>
</organism>
<dbReference type="STRING" id="1484053.SAMN05444274_1212"/>
<keyword evidence="1" id="KW-0472">Membrane</keyword>